<dbReference type="GeneID" id="19173750"/>
<gene>
    <name evidence="1" type="ORF">A1O3_09666</name>
</gene>
<reference evidence="1 2" key="1">
    <citation type="submission" date="2013-03" db="EMBL/GenBank/DDBJ databases">
        <title>The Genome Sequence of Capronia epimyces CBS 606.96.</title>
        <authorList>
            <consortium name="The Broad Institute Genomics Platform"/>
            <person name="Cuomo C."/>
            <person name="de Hoog S."/>
            <person name="Gorbushina A."/>
            <person name="Walker B."/>
            <person name="Young S.K."/>
            <person name="Zeng Q."/>
            <person name="Gargeya S."/>
            <person name="Fitzgerald M."/>
            <person name="Haas B."/>
            <person name="Abouelleil A."/>
            <person name="Allen A.W."/>
            <person name="Alvarado L."/>
            <person name="Arachchi H.M."/>
            <person name="Berlin A.M."/>
            <person name="Chapman S.B."/>
            <person name="Gainer-Dewar J."/>
            <person name="Goldberg J."/>
            <person name="Griggs A."/>
            <person name="Gujja S."/>
            <person name="Hansen M."/>
            <person name="Howarth C."/>
            <person name="Imamovic A."/>
            <person name="Ireland A."/>
            <person name="Larimer J."/>
            <person name="McCowan C."/>
            <person name="Murphy C."/>
            <person name="Pearson M."/>
            <person name="Poon T.W."/>
            <person name="Priest M."/>
            <person name="Roberts A."/>
            <person name="Saif S."/>
            <person name="Shea T."/>
            <person name="Sisk P."/>
            <person name="Sykes S."/>
            <person name="Wortman J."/>
            <person name="Nusbaum C."/>
            <person name="Birren B."/>
        </authorList>
    </citation>
    <scope>NUCLEOTIDE SEQUENCE [LARGE SCALE GENOMIC DNA]</scope>
    <source>
        <strain evidence="1 2">CBS 606.96</strain>
    </source>
</reference>
<organism evidence="1 2">
    <name type="scientific">Capronia epimyces CBS 606.96</name>
    <dbReference type="NCBI Taxonomy" id="1182542"/>
    <lineage>
        <taxon>Eukaryota</taxon>
        <taxon>Fungi</taxon>
        <taxon>Dikarya</taxon>
        <taxon>Ascomycota</taxon>
        <taxon>Pezizomycotina</taxon>
        <taxon>Eurotiomycetes</taxon>
        <taxon>Chaetothyriomycetidae</taxon>
        <taxon>Chaetothyriales</taxon>
        <taxon>Herpotrichiellaceae</taxon>
        <taxon>Capronia</taxon>
    </lineage>
</organism>
<name>W9XJD0_9EURO</name>
<dbReference type="EMBL" id="AMGY01000010">
    <property type="protein sequence ID" value="EXJ77440.1"/>
    <property type="molecule type" value="Genomic_DNA"/>
</dbReference>
<accession>W9XJD0</accession>
<evidence type="ECO:0000313" key="1">
    <source>
        <dbReference type="EMBL" id="EXJ77440.1"/>
    </source>
</evidence>
<comment type="caution">
    <text evidence="1">The sequence shown here is derived from an EMBL/GenBank/DDBJ whole genome shotgun (WGS) entry which is preliminary data.</text>
</comment>
<dbReference type="OrthoDB" id="4114426at2759"/>
<sequence length="111" mass="11729">MADLEPKVSPPPASSTTYPYPYPYPCLPWLGPEYSNDNINFDTQFQDWQMESPAVVLQEALAELWKRLVDGISAELGLGLSALPGSVSAAFHAAAGVTRPGSGSGSGSRSS</sequence>
<dbReference type="AlphaFoldDB" id="W9XJD0"/>
<dbReference type="HOGENOM" id="CLU_165605_0_0_1"/>
<protein>
    <submittedName>
        <fullName evidence="1">Uncharacterized protein</fullName>
    </submittedName>
</protein>
<dbReference type="Proteomes" id="UP000019478">
    <property type="component" value="Unassembled WGS sequence"/>
</dbReference>
<proteinExistence type="predicted"/>
<dbReference type="RefSeq" id="XP_007737950.1">
    <property type="nucleotide sequence ID" value="XM_007739760.1"/>
</dbReference>
<keyword evidence="2" id="KW-1185">Reference proteome</keyword>
<evidence type="ECO:0000313" key="2">
    <source>
        <dbReference type="Proteomes" id="UP000019478"/>
    </source>
</evidence>